<gene>
    <name evidence="2" type="ORF">EPK99_16125</name>
</gene>
<sequence>MRLVLTIAFAAASGSAFSASITTLSGTPANVPSIIQQHCTDCPAPTPKVDRSTYHVPSLASGTQTTEIRDIKGEKKIVRTEAWLGGSPVIYISKLPDWEKDDTALAGVRPPAGRLDEKSLDKVASPADGIDLNATTSAVDATSASQSGALALDHFDLRLQDVN</sequence>
<evidence type="ECO:0000256" key="1">
    <source>
        <dbReference type="SAM" id="SignalP"/>
    </source>
</evidence>
<name>A0A444LG64_9HYPH</name>
<dbReference type="EMBL" id="SBIP01000003">
    <property type="protein sequence ID" value="RWX77174.1"/>
    <property type="molecule type" value="Genomic_DNA"/>
</dbReference>
<protein>
    <submittedName>
        <fullName evidence="2">Uncharacterized protein</fullName>
    </submittedName>
</protein>
<dbReference type="OrthoDB" id="8283437at2"/>
<evidence type="ECO:0000313" key="2">
    <source>
        <dbReference type="EMBL" id="RWX77174.1"/>
    </source>
</evidence>
<dbReference type="AlphaFoldDB" id="A0A444LG64"/>
<proteinExistence type="predicted"/>
<organism evidence="2 3">
    <name type="scientific">Neorhizobium lilium</name>
    <dbReference type="NCBI Taxonomy" id="2503024"/>
    <lineage>
        <taxon>Bacteria</taxon>
        <taxon>Pseudomonadati</taxon>
        <taxon>Pseudomonadota</taxon>
        <taxon>Alphaproteobacteria</taxon>
        <taxon>Hyphomicrobiales</taxon>
        <taxon>Rhizobiaceae</taxon>
        <taxon>Rhizobium/Agrobacterium group</taxon>
        <taxon>Neorhizobium</taxon>
    </lineage>
</organism>
<dbReference type="RefSeq" id="WP_128444088.1">
    <property type="nucleotide sequence ID" value="NZ_SBIP01000003.1"/>
</dbReference>
<feature type="chain" id="PRO_5019583024" evidence="1">
    <location>
        <begin position="19"/>
        <end position="163"/>
    </location>
</feature>
<dbReference type="Proteomes" id="UP000287687">
    <property type="component" value="Unassembled WGS sequence"/>
</dbReference>
<reference evidence="2 3" key="1">
    <citation type="submission" date="2019-01" db="EMBL/GenBank/DDBJ databases">
        <title>The draft genome of Rhizobium sp. 24NR.</title>
        <authorList>
            <person name="Liu L."/>
            <person name="Liang L."/>
            <person name="Shi S."/>
            <person name="Xu L."/>
            <person name="Wang X."/>
            <person name="Li L."/>
            <person name="Zhang X."/>
        </authorList>
    </citation>
    <scope>NUCLEOTIDE SEQUENCE [LARGE SCALE GENOMIC DNA]</scope>
    <source>
        <strain evidence="2 3">24NR</strain>
    </source>
</reference>
<evidence type="ECO:0000313" key="3">
    <source>
        <dbReference type="Proteomes" id="UP000287687"/>
    </source>
</evidence>
<dbReference type="InterPro" id="IPR049748">
    <property type="entry name" value="HPE1-like_N_CxxC"/>
</dbReference>
<feature type="signal peptide" evidence="1">
    <location>
        <begin position="1"/>
        <end position="18"/>
    </location>
</feature>
<comment type="caution">
    <text evidence="2">The sequence shown here is derived from an EMBL/GenBank/DDBJ whole genome shotgun (WGS) entry which is preliminary data.</text>
</comment>
<accession>A0A444LG64</accession>
<keyword evidence="1" id="KW-0732">Signal</keyword>
<keyword evidence="3" id="KW-1185">Reference proteome</keyword>
<dbReference type="NCBIfam" id="NF041110">
    <property type="entry name" value="HPE1_fam_CxxC"/>
    <property type="match status" value="1"/>
</dbReference>